<reference evidence="2 4" key="1">
    <citation type="submission" date="2017-02" db="EMBL/GenBank/DDBJ databases">
        <authorList>
            <person name="Peterson S.W."/>
        </authorList>
    </citation>
    <scope>NUCLEOTIDE SEQUENCE [LARGE SCALE GENOMIC DNA]</scope>
    <source>
        <strain evidence="2 4">2B3F</strain>
    </source>
</reference>
<feature type="domain" description="Glyoxalase-like" evidence="1">
    <location>
        <begin position="6"/>
        <end position="177"/>
    </location>
</feature>
<evidence type="ECO:0000259" key="1">
    <source>
        <dbReference type="Pfam" id="PF13468"/>
    </source>
</evidence>
<dbReference type="AlphaFoldDB" id="A0A1R4JUM1"/>
<dbReference type="Proteomes" id="UP000297477">
    <property type="component" value="Unassembled WGS sequence"/>
</dbReference>
<dbReference type="PANTHER" id="PTHR40265">
    <property type="entry name" value="BLL2707 PROTEIN"/>
    <property type="match status" value="1"/>
</dbReference>
<name>A0A1R4JUM1_9MICC</name>
<dbReference type="RefSeq" id="WP_067191378.1">
    <property type="nucleotide sequence ID" value="NZ_CP126965.1"/>
</dbReference>
<dbReference type="Proteomes" id="UP000196230">
    <property type="component" value="Unassembled WGS sequence"/>
</dbReference>
<protein>
    <submittedName>
        <fullName evidence="3">VOC family protein</fullName>
    </submittedName>
</protein>
<gene>
    <name evidence="3" type="ORF">E4A49_01920</name>
    <name evidence="2" type="ORF">FM125_10850</name>
</gene>
<dbReference type="InterPro" id="IPR029068">
    <property type="entry name" value="Glyas_Bleomycin-R_OHBP_Dase"/>
</dbReference>
<dbReference type="EMBL" id="FUKP01000067">
    <property type="protein sequence ID" value="SJN35780.1"/>
    <property type="molecule type" value="Genomic_DNA"/>
</dbReference>
<dbReference type="PANTHER" id="PTHR40265:SF1">
    <property type="entry name" value="GLYOXALASE-LIKE DOMAIN-CONTAINING PROTEIN"/>
    <property type="match status" value="1"/>
</dbReference>
<dbReference type="Gene3D" id="3.10.180.10">
    <property type="entry name" value="2,3-Dihydroxybiphenyl 1,2-Dioxygenase, domain 1"/>
    <property type="match status" value="1"/>
</dbReference>
<dbReference type="Pfam" id="PF13468">
    <property type="entry name" value="Glyoxalase_3"/>
    <property type="match status" value="1"/>
</dbReference>
<organism evidence="2 4">
    <name type="scientific">Micrococcus lylae</name>
    <dbReference type="NCBI Taxonomy" id="1273"/>
    <lineage>
        <taxon>Bacteria</taxon>
        <taxon>Bacillati</taxon>
        <taxon>Actinomycetota</taxon>
        <taxon>Actinomycetes</taxon>
        <taxon>Micrococcales</taxon>
        <taxon>Micrococcaceae</taxon>
        <taxon>Micrococcus</taxon>
    </lineage>
</organism>
<sequence>MSTIRLDHVSYAAGPEGLDATVERVSDALGVERVKGGVHPRFGTRNALFPMAHGQYLEVVEVLDHPAAANAPFGQAVRSRSEQGGGWMGWVVATDDLSAFEERLGRSAVPGNRKFPDGRELTWKQIGIKGLIADPQVPYLVCWDEGTEDLHPSLAAPAQASISSLTLAGSRERVRSWLGLDDPSQKVEDLTIEYAAPSGTPGLLTVRFETPRGTVTL</sequence>
<reference evidence="3 5" key="2">
    <citation type="submission" date="2019-03" db="EMBL/GenBank/DDBJ databases">
        <title>Reclassification of Micrococcus aloeverae and Micrococcus yunnanensis as later heterotypic synonyms of Micrococcus luteus.</title>
        <authorList>
            <person name="Huang C.-H."/>
        </authorList>
    </citation>
    <scope>NUCLEOTIDE SEQUENCE [LARGE SCALE GENOMIC DNA]</scope>
    <source>
        <strain evidence="3 5">BCRC 12151</strain>
    </source>
</reference>
<proteinExistence type="predicted"/>
<dbReference type="SUPFAM" id="SSF54593">
    <property type="entry name" value="Glyoxalase/Bleomycin resistance protein/Dihydroxybiphenyl dioxygenase"/>
    <property type="match status" value="1"/>
</dbReference>
<dbReference type="InterPro" id="IPR025870">
    <property type="entry name" value="Glyoxalase-like_dom"/>
</dbReference>
<evidence type="ECO:0000313" key="4">
    <source>
        <dbReference type="Proteomes" id="UP000196230"/>
    </source>
</evidence>
<evidence type="ECO:0000313" key="5">
    <source>
        <dbReference type="Proteomes" id="UP000297477"/>
    </source>
</evidence>
<accession>A0A1R4JUM1</accession>
<dbReference type="OrthoDB" id="8857320at2"/>
<keyword evidence="5" id="KW-1185">Reference proteome</keyword>
<evidence type="ECO:0000313" key="3">
    <source>
        <dbReference type="EMBL" id="TFI01231.1"/>
    </source>
</evidence>
<dbReference type="EMBL" id="SPKT01000002">
    <property type="protein sequence ID" value="TFI01231.1"/>
    <property type="molecule type" value="Genomic_DNA"/>
</dbReference>
<evidence type="ECO:0000313" key="2">
    <source>
        <dbReference type="EMBL" id="SJN35780.1"/>
    </source>
</evidence>